<dbReference type="RefSeq" id="WP_185719024.1">
    <property type="nucleotide sequence ID" value="NZ_BAAAWI010000001.1"/>
</dbReference>
<evidence type="ECO:0000313" key="2">
    <source>
        <dbReference type="EMBL" id="QNG52274.1"/>
    </source>
</evidence>
<feature type="transmembrane region" description="Helical" evidence="1">
    <location>
        <begin position="141"/>
        <end position="162"/>
    </location>
</feature>
<dbReference type="EMBL" id="CP060131">
    <property type="protein sequence ID" value="QNG52274.1"/>
    <property type="molecule type" value="Genomic_DNA"/>
</dbReference>
<keyword evidence="1" id="KW-0812">Transmembrane</keyword>
<reference evidence="2 3" key="1">
    <citation type="submission" date="2020-08" db="EMBL/GenBank/DDBJ databases">
        <authorList>
            <person name="Mo P."/>
        </authorList>
    </citation>
    <scope>NUCLEOTIDE SEQUENCE [LARGE SCALE GENOMIC DNA]</scope>
    <source>
        <strain evidence="2 3">CGMCC 4.1532</strain>
    </source>
</reference>
<proteinExistence type="predicted"/>
<name>A0A7G7MHL3_9PSEU</name>
<keyword evidence="3" id="KW-1185">Reference proteome</keyword>
<feature type="transmembrane region" description="Helical" evidence="1">
    <location>
        <begin position="168"/>
        <end position="191"/>
    </location>
</feature>
<keyword evidence="1" id="KW-0472">Membrane</keyword>
<protein>
    <submittedName>
        <fullName evidence="2">Uncharacterized protein</fullName>
    </submittedName>
</protein>
<feature type="transmembrane region" description="Helical" evidence="1">
    <location>
        <begin position="103"/>
        <end position="129"/>
    </location>
</feature>
<keyword evidence="1" id="KW-1133">Transmembrane helix</keyword>
<dbReference type="KEGG" id="ppel:H6H00_30270"/>
<evidence type="ECO:0000256" key="1">
    <source>
        <dbReference type="SAM" id="Phobius"/>
    </source>
</evidence>
<dbReference type="Proteomes" id="UP000515728">
    <property type="component" value="Chromosome"/>
</dbReference>
<organism evidence="2 3">
    <name type="scientific">Pseudonocardia petroleophila</name>
    <dbReference type="NCBI Taxonomy" id="37331"/>
    <lineage>
        <taxon>Bacteria</taxon>
        <taxon>Bacillati</taxon>
        <taxon>Actinomycetota</taxon>
        <taxon>Actinomycetes</taxon>
        <taxon>Pseudonocardiales</taxon>
        <taxon>Pseudonocardiaceae</taxon>
        <taxon>Pseudonocardia</taxon>
    </lineage>
</organism>
<evidence type="ECO:0000313" key="3">
    <source>
        <dbReference type="Proteomes" id="UP000515728"/>
    </source>
</evidence>
<accession>A0A7G7MHL3</accession>
<sequence>MTDHDPTHGARLMTAPTPAAALVEDYLARLRAATADLADAPRAELLDNIGAHLAETVPPGTGETAARQALDELGRPEEVAAAARAENAPPPARDTTGSTAYDVLTVLALLLGGFVVPLLGWVAGVVMLWGGPRWTTREKVLGTLAWPMAALAVAAGIWALHLQPGGPAVWVVLGVLVVLAVGFVAVFAHLLRAALDRARG</sequence>
<dbReference type="AlphaFoldDB" id="A0A7G7MHL3"/>
<gene>
    <name evidence="2" type="ORF">H6H00_30270</name>
</gene>
<dbReference type="Pfam" id="PF22564">
    <property type="entry name" value="HAAS"/>
    <property type="match status" value="1"/>
</dbReference>